<feature type="compositionally biased region" description="Acidic residues" evidence="1">
    <location>
        <begin position="75"/>
        <end position="84"/>
    </location>
</feature>
<comment type="caution">
    <text evidence="3">The sequence shown here is derived from an EMBL/GenBank/DDBJ whole genome shotgun (WGS) entry which is preliminary data.</text>
</comment>
<keyword evidence="4" id="KW-1185">Reference proteome</keyword>
<organism evidence="3 4">
    <name type="scientific">Apiospora arundinis</name>
    <dbReference type="NCBI Taxonomy" id="335852"/>
    <lineage>
        <taxon>Eukaryota</taxon>
        <taxon>Fungi</taxon>
        <taxon>Dikarya</taxon>
        <taxon>Ascomycota</taxon>
        <taxon>Pezizomycotina</taxon>
        <taxon>Sordariomycetes</taxon>
        <taxon>Xylariomycetidae</taxon>
        <taxon>Amphisphaeriales</taxon>
        <taxon>Apiosporaceae</taxon>
        <taxon>Apiospora</taxon>
    </lineage>
</organism>
<proteinExistence type="predicted"/>
<evidence type="ECO:0000313" key="3">
    <source>
        <dbReference type="EMBL" id="KAK8862852.1"/>
    </source>
</evidence>
<dbReference type="Proteomes" id="UP001390339">
    <property type="component" value="Unassembled WGS sequence"/>
</dbReference>
<dbReference type="InterPro" id="IPR011257">
    <property type="entry name" value="DNA_glycosylase"/>
</dbReference>
<dbReference type="Gene3D" id="1.10.340.30">
    <property type="entry name" value="Hypothetical protein, domain 2"/>
    <property type="match status" value="1"/>
</dbReference>
<dbReference type="Gene3D" id="1.10.1670.10">
    <property type="entry name" value="Helix-hairpin-Helix base-excision DNA repair enzymes (C-terminal)"/>
    <property type="match status" value="1"/>
</dbReference>
<dbReference type="PANTHER" id="PTHR47203:SF1">
    <property type="entry name" value="HYPOTHETICAL BASE EXCISION DNA REPAIR PROTEIN (EUROFUNG)"/>
    <property type="match status" value="1"/>
</dbReference>
<reference evidence="3 4" key="1">
    <citation type="journal article" date="2024" name="IMA Fungus">
        <title>Apiospora arundinis, a panoply of carbohydrate-active enzymes and secondary metabolites.</title>
        <authorList>
            <person name="Sorensen T."/>
            <person name="Petersen C."/>
            <person name="Muurmann A.T."/>
            <person name="Christiansen J.V."/>
            <person name="Brundto M.L."/>
            <person name="Overgaard C.K."/>
            <person name="Boysen A.T."/>
            <person name="Wollenberg R.D."/>
            <person name="Larsen T.O."/>
            <person name="Sorensen J.L."/>
            <person name="Nielsen K.L."/>
            <person name="Sondergaard T.E."/>
        </authorList>
    </citation>
    <scope>NUCLEOTIDE SEQUENCE [LARGE SCALE GENOMIC DNA]</scope>
    <source>
        <strain evidence="3 4">AAU 773</strain>
    </source>
</reference>
<dbReference type="InterPro" id="IPR003265">
    <property type="entry name" value="HhH-GPD_domain"/>
</dbReference>
<dbReference type="PANTHER" id="PTHR47203">
    <property type="match status" value="1"/>
</dbReference>
<dbReference type="SUPFAM" id="SSF48150">
    <property type="entry name" value="DNA-glycosylase"/>
    <property type="match status" value="1"/>
</dbReference>
<dbReference type="SMART" id="SM00478">
    <property type="entry name" value="ENDO3c"/>
    <property type="match status" value="1"/>
</dbReference>
<evidence type="ECO:0000256" key="1">
    <source>
        <dbReference type="SAM" id="MobiDB-lite"/>
    </source>
</evidence>
<accession>A0ABR2IH07</accession>
<feature type="region of interest" description="Disordered" evidence="1">
    <location>
        <begin position="1"/>
        <end position="125"/>
    </location>
</feature>
<sequence length="426" mass="46678">MARATASTTAAASAPLRRSGRNSSKRIPEKEEQQDDVKVKPEELESPMGVAKRIAPASTASDRRGSKRVKREVKEEEDDEESISNDEPPSKRRRAIKTEGTPSPNKKKSTTTKATPKKSQDEKAAELQARKLKAYTQFANASPFPDFAHPTPDECKLAHRILAGLHGEKKRPTEPLTQAPANRAGCGDAPSVLDALVRTVLSQNTSDANSTRAKLAMDKVYGGSDKWDAIVAGGQPKLEKTIQSGGLAANKSRTILRVLEEAHARYGKYSLDHLFEKSDEDAMAEMLGFQGVGPKTASCVLLFCLKRESFAVDTHVYRLAGLLGWLPPKKKCNREQAQAHLDVRVPDEDKYGLHVLLIRHGKDCAECRAGGRSLGKCELRKAFRGAKVDGEIGDEMKMEEIEHVKEEVPGVETDRDAVASTIEMMS</sequence>
<name>A0ABR2IH07_9PEZI</name>
<evidence type="ECO:0000313" key="4">
    <source>
        <dbReference type="Proteomes" id="UP001390339"/>
    </source>
</evidence>
<dbReference type="Pfam" id="PF00730">
    <property type="entry name" value="HhH-GPD"/>
    <property type="match status" value="1"/>
</dbReference>
<feature type="domain" description="HhH-GPD" evidence="2">
    <location>
        <begin position="201"/>
        <end position="363"/>
    </location>
</feature>
<dbReference type="InterPro" id="IPR023170">
    <property type="entry name" value="HhH_base_excis_C"/>
</dbReference>
<gene>
    <name evidence="3" type="ORF">PGQ11_009087</name>
</gene>
<evidence type="ECO:0000259" key="2">
    <source>
        <dbReference type="SMART" id="SM00478"/>
    </source>
</evidence>
<feature type="compositionally biased region" description="Basic and acidic residues" evidence="1">
    <location>
        <begin position="26"/>
        <end position="43"/>
    </location>
</feature>
<dbReference type="EMBL" id="JAPCWZ010000005">
    <property type="protein sequence ID" value="KAK8862852.1"/>
    <property type="molecule type" value="Genomic_DNA"/>
</dbReference>
<protein>
    <submittedName>
        <fullName evidence="3">DNA glycosylase</fullName>
    </submittedName>
</protein>
<feature type="compositionally biased region" description="Low complexity" evidence="1">
    <location>
        <begin position="1"/>
        <end position="17"/>
    </location>
</feature>
<dbReference type="CDD" id="cd00056">
    <property type="entry name" value="ENDO3c"/>
    <property type="match status" value="1"/>
</dbReference>